<organism evidence="3">
    <name type="scientific">Populus trichocarpa</name>
    <name type="common">Western balsam poplar</name>
    <name type="synonym">Populus balsamifera subsp. trichocarpa</name>
    <dbReference type="NCBI Taxonomy" id="3694"/>
    <lineage>
        <taxon>Eukaryota</taxon>
        <taxon>Viridiplantae</taxon>
        <taxon>Streptophyta</taxon>
        <taxon>Embryophyta</taxon>
        <taxon>Tracheophyta</taxon>
        <taxon>Spermatophyta</taxon>
        <taxon>Magnoliopsida</taxon>
        <taxon>eudicotyledons</taxon>
        <taxon>Gunneridae</taxon>
        <taxon>Pentapetalae</taxon>
        <taxon>rosids</taxon>
        <taxon>fabids</taxon>
        <taxon>Malpighiales</taxon>
        <taxon>Salicaceae</taxon>
        <taxon>Saliceae</taxon>
        <taxon>Populus</taxon>
    </lineage>
</organism>
<evidence type="ECO:0000256" key="1">
    <source>
        <dbReference type="PROSITE-ProRule" id="PRU00277"/>
    </source>
</evidence>
<dbReference type="EC" id="5.2.1.8" evidence="1"/>
<dbReference type="EMBL" id="KZ623363">
    <property type="protein sequence ID" value="RQO93424.1"/>
    <property type="molecule type" value="Genomic_DNA"/>
</dbReference>
<gene>
    <name evidence="3" type="ORF">POPTR_T054201</name>
</gene>
<proteinExistence type="predicted"/>
<dbReference type="Gene3D" id="3.10.50.40">
    <property type="match status" value="1"/>
</dbReference>
<accession>A0A3N7GUD5</accession>
<name>A0A3N7GUD5_POPTR</name>
<dbReference type="AlphaFoldDB" id="A0A3N7GUD5"/>
<reference evidence="3" key="1">
    <citation type="journal article" date="2006" name="Science">
        <title>The genome of black cottonwood, Populus trichocarpa (Torr. &amp; Gray).</title>
        <authorList>
            <person name="Tuskan G.A."/>
            <person name="Difazio S."/>
            <person name="Jansson S."/>
            <person name="Bohlmann J."/>
            <person name="Grigoriev I."/>
            <person name="Hellsten U."/>
            <person name="Putnam N."/>
            <person name="Ralph S."/>
            <person name="Rombauts S."/>
            <person name="Salamov A."/>
            <person name="Schein J."/>
            <person name="Sterck L."/>
            <person name="Aerts A."/>
            <person name="Bhalerao R.R."/>
            <person name="Bhalerao R.P."/>
            <person name="Blaudez D."/>
            <person name="Boerjan W."/>
            <person name="Brun A."/>
            <person name="Brunner A."/>
            <person name="Busov V."/>
            <person name="Campbell M."/>
            <person name="Carlson J."/>
            <person name="Chalot M."/>
            <person name="Chapman J."/>
            <person name="Chen G.L."/>
            <person name="Cooper D."/>
            <person name="Coutinho P.M."/>
            <person name="Couturier J."/>
            <person name="Covert S."/>
            <person name="Cronk Q."/>
            <person name="Cunningham R."/>
            <person name="Davis J."/>
            <person name="Degroeve S."/>
            <person name="Dejardin A."/>
            <person name="Depamphilis C."/>
            <person name="Detter J."/>
            <person name="Dirks B."/>
            <person name="Dubchak I."/>
            <person name="Duplessis S."/>
            <person name="Ehlting J."/>
            <person name="Ellis B."/>
            <person name="Gendler K."/>
            <person name="Goodstein D."/>
            <person name="Gribskov M."/>
            <person name="Grimwood J."/>
            <person name="Groover A."/>
            <person name="Gunter L."/>
            <person name="Hamberger B."/>
            <person name="Heinze B."/>
            <person name="Helariutta Y."/>
            <person name="Henrissat B."/>
            <person name="Holligan D."/>
            <person name="Holt R."/>
            <person name="Huang W."/>
            <person name="Islam-Faridi N."/>
            <person name="Jones S."/>
            <person name="Jones-Rhoades M."/>
            <person name="Jorgensen R."/>
            <person name="Joshi C."/>
            <person name="Kangasjarvi J."/>
            <person name="Karlsson J."/>
            <person name="Kelleher C."/>
            <person name="Kirkpatrick R."/>
            <person name="Kirst M."/>
            <person name="Kohler A."/>
            <person name="Kalluri U."/>
            <person name="Larimer F."/>
            <person name="Leebens-Mack J."/>
            <person name="Leple J.C."/>
            <person name="Locascio P."/>
            <person name="Lou Y."/>
            <person name="Lucas S."/>
            <person name="Martin F."/>
            <person name="Montanini B."/>
            <person name="Napoli C."/>
            <person name="Nelson D.R."/>
            <person name="Nelson C."/>
            <person name="Nieminen K."/>
            <person name="Nilsson O."/>
            <person name="Pereda V."/>
            <person name="Peter G."/>
            <person name="Philippe R."/>
            <person name="Pilate G."/>
            <person name="Poliakov A."/>
            <person name="Razumovskaya J."/>
            <person name="Richardson P."/>
            <person name="Rinaldi C."/>
            <person name="Ritland K."/>
            <person name="Rouze P."/>
            <person name="Ryaboy D."/>
            <person name="Schmutz J."/>
            <person name="Schrader J."/>
            <person name="Segerman B."/>
            <person name="Shin H."/>
            <person name="Siddiqui A."/>
            <person name="Sterky F."/>
            <person name="Terry A."/>
            <person name="Tsai C.J."/>
            <person name="Uberbacher E."/>
            <person name="Unneberg P."/>
            <person name="Vahala J."/>
            <person name="Wall K."/>
            <person name="Wessler S."/>
            <person name="Yang G."/>
            <person name="Yin T."/>
            <person name="Douglas C."/>
            <person name="Marra M."/>
            <person name="Sandberg G."/>
            <person name="Van de Peer Y."/>
            <person name="Rokhsar D."/>
        </authorList>
    </citation>
    <scope>NUCLEOTIDE SEQUENCE [LARGE SCALE GENOMIC DNA]</scope>
    <source>
        <strain evidence="3">Nisqually-1</strain>
    </source>
</reference>
<dbReference type="SUPFAM" id="SSF54534">
    <property type="entry name" value="FKBP-like"/>
    <property type="match status" value="1"/>
</dbReference>
<protein>
    <recommendedName>
        <fullName evidence="1">peptidylprolyl isomerase</fullName>
        <ecNumber evidence="1">5.2.1.8</ecNumber>
    </recommendedName>
</protein>
<sequence length="235" mass="26801">MISSRAFSLMSKPFFLTTFPSFGTFYGHENRNIIHSFKVAKPWRSNYMLHRNEIPKCGHRLSFFISYSSVESLGSHDFPTFEQKGSKVKVTVPSTYKSIEVKVSSASKSIEPARIYFLQLSANSGGVQVEDGQKVKIQYELYDYCTGEVRYETYLKKGPEIIGPGKNDICEGLYEGIVGMRVGETRRIVLPPSSDLTGGHRKSFWNDLQKIMRRKPSSYSEEHRIYDVKLVKIIG</sequence>
<dbReference type="InterPro" id="IPR001179">
    <property type="entry name" value="PPIase_FKBP_dom"/>
</dbReference>
<dbReference type="PROSITE" id="PS50059">
    <property type="entry name" value="FKBP_PPIASE"/>
    <property type="match status" value="1"/>
</dbReference>
<keyword evidence="1" id="KW-0413">Isomerase</keyword>
<keyword evidence="1" id="KW-0697">Rotamase</keyword>
<reference evidence="3" key="2">
    <citation type="submission" date="2017-07" db="EMBL/GenBank/DDBJ databases">
        <title>WGS assembly of Populus trichocarpa.</title>
        <authorList>
            <person name="Tuskan G."/>
            <person name="Difazio S."/>
            <person name="Jansson S."/>
            <person name="Bohlmann J."/>
            <person name="Grigoriev I."/>
            <person name="Hellsten U."/>
            <person name="Putnam N."/>
            <person name="Ralph S."/>
            <person name="Rombauts S."/>
            <person name="Salamov A."/>
            <person name="Schein J."/>
            <person name="Sterck L."/>
            <person name="Aerts A."/>
            <person name="Bhalerao R."/>
            <person name="Bhalerao R."/>
            <person name="Blaudez D."/>
            <person name="Boerjan W."/>
            <person name="Brun A."/>
            <person name="Brunner A."/>
            <person name="Busov V."/>
            <person name="Campbell M."/>
            <person name="Carlson J."/>
            <person name="Chalot M."/>
            <person name="Chapman J."/>
            <person name="Chen G."/>
            <person name="Cooper D."/>
            <person name="Coutinho P."/>
            <person name="Couturier J."/>
            <person name="Covert S."/>
            <person name="Cronk Q."/>
            <person name="Cunningham R."/>
            <person name="Davis J."/>
            <person name="Degroeve S."/>
            <person name="Dejardin A."/>
            <person name="Depamphilis C."/>
            <person name="Detter J."/>
            <person name="Dirks B."/>
            <person name="Dubchak I."/>
            <person name="Duplessis S."/>
            <person name="Ehlting J."/>
            <person name="Ellis B."/>
            <person name="Gendler K."/>
            <person name="Goodstein D."/>
            <person name="Gribskov M."/>
            <person name="Grimwood J."/>
            <person name="Groover A."/>
            <person name="Gunter L."/>
            <person name="Hamberger B."/>
            <person name="Heinze B."/>
            <person name="Helariutta Y."/>
            <person name="Henrissat B."/>
            <person name="Holligan D."/>
            <person name="Holt R."/>
            <person name="Huang W."/>
            <person name="Islam-Faridi N."/>
            <person name="Jones S."/>
            <person name="Jones-Rhoades M."/>
            <person name="Jorgensen R."/>
            <person name="Joshi C."/>
            <person name="Kangasjarvi J."/>
            <person name="Karlsson J."/>
            <person name="Kelleher C."/>
            <person name="Kirkpatrick R."/>
            <person name="Kirst M."/>
            <person name="Kohler A."/>
            <person name="Kalluri U."/>
            <person name="Larimer F."/>
            <person name="Leebens-Mack J."/>
            <person name="Leple J."/>
            <person name="Locascio P."/>
            <person name="Lou Y."/>
            <person name="Lucas S."/>
            <person name="Martin F."/>
            <person name="Montanini B."/>
            <person name="Napoli C."/>
            <person name="Nelson D."/>
            <person name="Nelson C."/>
            <person name="Nieminen K."/>
            <person name="Nilsson O."/>
            <person name="Pereda V."/>
            <person name="Peter G."/>
            <person name="Philippe R."/>
            <person name="Pilate G."/>
            <person name="Poliakov A."/>
            <person name="Razumovskaya J."/>
            <person name="Richardson P."/>
            <person name="Rinaldi C."/>
            <person name="Ritland K."/>
            <person name="Rouze P."/>
            <person name="Ryaboy D."/>
            <person name="Schmutz J."/>
            <person name="Schrader J."/>
            <person name="Segerman B."/>
            <person name="Shin H."/>
            <person name="Siddiqui A."/>
            <person name="Sterky F."/>
            <person name="Terry A."/>
            <person name="Tsai C."/>
            <person name="Uberbacher E."/>
            <person name="Unneberg P."/>
            <person name="Vahala J."/>
            <person name="Wall K."/>
            <person name="Wessler S."/>
            <person name="Yang G."/>
            <person name="Yin T."/>
            <person name="Douglas C."/>
            <person name="Marra M."/>
            <person name="Sandberg G."/>
            <person name="Van De Peer Y."/>
            <person name="Rokhsar D."/>
        </authorList>
    </citation>
    <scope>NUCLEOTIDE SEQUENCE</scope>
    <source>
        <strain evidence="3">Nisqually-1</strain>
    </source>
</reference>
<evidence type="ECO:0000259" key="2">
    <source>
        <dbReference type="PROSITE" id="PS50059"/>
    </source>
</evidence>
<dbReference type="InterPro" id="IPR046357">
    <property type="entry name" value="PPIase_dom_sf"/>
</dbReference>
<dbReference type="Pfam" id="PF00254">
    <property type="entry name" value="FKBP_C"/>
    <property type="match status" value="1"/>
</dbReference>
<evidence type="ECO:0000313" key="3">
    <source>
        <dbReference type="EMBL" id="RQO93424.1"/>
    </source>
</evidence>
<dbReference type="GO" id="GO:0003755">
    <property type="term" value="F:peptidyl-prolyl cis-trans isomerase activity"/>
    <property type="evidence" value="ECO:0007669"/>
    <property type="project" value="UniProtKB-KW"/>
</dbReference>
<dbReference type="InParanoid" id="A0A3N7GUD5"/>
<feature type="domain" description="PPIase FKBP-type" evidence="2">
    <location>
        <begin position="132"/>
        <end position="192"/>
    </location>
</feature>
<comment type="catalytic activity">
    <reaction evidence="1">
        <text>[protein]-peptidylproline (omega=180) = [protein]-peptidylproline (omega=0)</text>
        <dbReference type="Rhea" id="RHEA:16237"/>
        <dbReference type="Rhea" id="RHEA-COMP:10747"/>
        <dbReference type="Rhea" id="RHEA-COMP:10748"/>
        <dbReference type="ChEBI" id="CHEBI:83833"/>
        <dbReference type="ChEBI" id="CHEBI:83834"/>
        <dbReference type="EC" id="5.2.1.8"/>
    </reaction>
</comment>